<dbReference type="Proteomes" id="UP000272117">
    <property type="component" value="Unassembled WGS sequence"/>
</dbReference>
<dbReference type="EMBL" id="RJJD01000001">
    <property type="protein sequence ID" value="RNI31012.1"/>
    <property type="molecule type" value="Genomic_DNA"/>
</dbReference>
<keyword evidence="2" id="KW-0732">Signal</keyword>
<feature type="compositionally biased region" description="Basic and acidic residues" evidence="1">
    <location>
        <begin position="69"/>
        <end position="117"/>
    </location>
</feature>
<evidence type="ECO:0000256" key="1">
    <source>
        <dbReference type="SAM" id="MobiDB-lite"/>
    </source>
</evidence>
<dbReference type="RefSeq" id="WP_123124914.1">
    <property type="nucleotide sequence ID" value="NZ_RJJD01000001.1"/>
</dbReference>
<feature type="compositionally biased region" description="Polar residues" evidence="1">
    <location>
        <begin position="201"/>
        <end position="226"/>
    </location>
</feature>
<feature type="compositionally biased region" description="Low complexity" evidence="1">
    <location>
        <begin position="30"/>
        <end position="41"/>
    </location>
</feature>
<feature type="signal peptide" evidence="2">
    <location>
        <begin position="1"/>
        <end position="19"/>
    </location>
</feature>
<feature type="chain" id="PRO_5018218619" evidence="2">
    <location>
        <begin position="20"/>
        <end position="245"/>
    </location>
</feature>
<protein>
    <submittedName>
        <fullName evidence="3">Uncharacterized protein</fullName>
    </submittedName>
</protein>
<reference evidence="3 4" key="1">
    <citation type="submission" date="2018-11" db="EMBL/GenBank/DDBJ databases">
        <title>Rufibacter latericius sp. nov., isolated from water in Baiyang Lake.</title>
        <authorList>
            <person name="Yang Y."/>
        </authorList>
    </citation>
    <scope>NUCLEOTIDE SEQUENCE [LARGE SCALE GENOMIC DNA]</scope>
    <source>
        <strain evidence="3 4">R-22-1c-1</strain>
    </source>
</reference>
<evidence type="ECO:0000313" key="4">
    <source>
        <dbReference type="Proteomes" id="UP000272117"/>
    </source>
</evidence>
<comment type="caution">
    <text evidence="3">The sequence shown here is derived from an EMBL/GenBank/DDBJ whole genome shotgun (WGS) entry which is preliminary data.</text>
</comment>
<accession>A0A3M9MZM6</accession>
<feature type="region of interest" description="Disordered" evidence="1">
    <location>
        <begin position="132"/>
        <end position="227"/>
    </location>
</feature>
<organism evidence="3 4">
    <name type="scientific">Rufibacter latericius</name>
    <dbReference type="NCBI Taxonomy" id="2487040"/>
    <lineage>
        <taxon>Bacteria</taxon>
        <taxon>Pseudomonadati</taxon>
        <taxon>Bacteroidota</taxon>
        <taxon>Cytophagia</taxon>
        <taxon>Cytophagales</taxon>
        <taxon>Hymenobacteraceae</taxon>
        <taxon>Rufibacter</taxon>
    </lineage>
</organism>
<proteinExistence type="predicted"/>
<evidence type="ECO:0000256" key="2">
    <source>
        <dbReference type="SAM" id="SignalP"/>
    </source>
</evidence>
<feature type="compositionally biased region" description="Basic and acidic residues" evidence="1">
    <location>
        <begin position="142"/>
        <end position="165"/>
    </location>
</feature>
<sequence length="245" mass="25802">MKKLTFLAAAFLLAGTSFAQTTSSTGSQDTNSKTTHGTTVSTTAKTTLSADVNADVSGKGEAVREVAKAKADKAKEKKEKTDKALQEEITSQKEAAKARKEELRAQKEEAKAQKEATLDAAAQTKADLKAKTQTEETLDAASHTEVKVKSNAELKSVRKDQENHGEAVSTLTRETLATGKEKGELVKTAASEKRQRAGRVSATTGTAAKVNASTSARRTKVTTGLSTKGVKPVKVNAAANLKVGK</sequence>
<dbReference type="OrthoDB" id="894393at2"/>
<keyword evidence="4" id="KW-1185">Reference proteome</keyword>
<dbReference type="AlphaFoldDB" id="A0A3M9MZM6"/>
<feature type="region of interest" description="Disordered" evidence="1">
    <location>
        <begin position="20"/>
        <end position="41"/>
    </location>
</feature>
<name>A0A3M9MZM6_9BACT</name>
<gene>
    <name evidence="3" type="ORF">EFB08_00265</name>
</gene>
<feature type="compositionally biased region" description="Polar residues" evidence="1">
    <location>
        <begin position="20"/>
        <end position="29"/>
    </location>
</feature>
<feature type="region of interest" description="Disordered" evidence="1">
    <location>
        <begin position="69"/>
        <end position="119"/>
    </location>
</feature>
<feature type="compositionally biased region" description="Basic and acidic residues" evidence="1">
    <location>
        <begin position="179"/>
        <end position="195"/>
    </location>
</feature>
<evidence type="ECO:0000313" key="3">
    <source>
        <dbReference type="EMBL" id="RNI31012.1"/>
    </source>
</evidence>